<name>A0A940WSQ6_9BACI</name>
<keyword evidence="2" id="KW-1185">Reference proteome</keyword>
<comment type="caution">
    <text evidence="1">The sequence shown here is derived from an EMBL/GenBank/DDBJ whole genome shotgun (WGS) entry which is preliminary data.</text>
</comment>
<organism evidence="1 2">
    <name type="scientific">Halalkalibacter suaedae</name>
    <dbReference type="NCBI Taxonomy" id="2822140"/>
    <lineage>
        <taxon>Bacteria</taxon>
        <taxon>Bacillati</taxon>
        <taxon>Bacillota</taxon>
        <taxon>Bacilli</taxon>
        <taxon>Bacillales</taxon>
        <taxon>Bacillaceae</taxon>
        <taxon>Halalkalibacter</taxon>
    </lineage>
</organism>
<gene>
    <name evidence="1" type="ORF">J7W16_11710</name>
</gene>
<protein>
    <submittedName>
        <fullName evidence="1">Uncharacterized protein</fullName>
    </submittedName>
</protein>
<dbReference type="RefSeq" id="WP_210597489.1">
    <property type="nucleotide sequence ID" value="NZ_JAGKSQ010000004.1"/>
</dbReference>
<dbReference type="AlphaFoldDB" id="A0A940WSQ6"/>
<proteinExistence type="predicted"/>
<sequence>MLKNFFKPKFILAIIVCALLIFGIVYIATDKERVSDRFAQQLFDYPIPMQTKLIEEKQYNGHPWVTFSGNSGAWVVIVYQRFSTTLSKEEILTYYEKAGKFKFPKSETKGVVLELYFEGDMKKVIEDKGVYYESETRGPLYSYFDDQGNINLEELGNNTNQEYEYVIQLVSSFDFFLNID</sequence>
<reference evidence="1" key="1">
    <citation type="submission" date="2021-03" db="EMBL/GenBank/DDBJ databases">
        <title>Bacillus suaedae sp. nov., isolated from Suaeda aralocaspica.</title>
        <authorList>
            <person name="Lei R.F.R."/>
        </authorList>
    </citation>
    <scope>NUCLEOTIDE SEQUENCE</scope>
    <source>
        <strain evidence="1">YZJH907-2</strain>
    </source>
</reference>
<evidence type="ECO:0000313" key="1">
    <source>
        <dbReference type="EMBL" id="MBP3951800.1"/>
    </source>
</evidence>
<dbReference type="EMBL" id="JAGKSQ010000004">
    <property type="protein sequence ID" value="MBP3951800.1"/>
    <property type="molecule type" value="Genomic_DNA"/>
</dbReference>
<dbReference type="Proteomes" id="UP000678228">
    <property type="component" value="Unassembled WGS sequence"/>
</dbReference>
<evidence type="ECO:0000313" key="2">
    <source>
        <dbReference type="Proteomes" id="UP000678228"/>
    </source>
</evidence>
<accession>A0A940WSQ6</accession>